<dbReference type="NCBIfam" id="TIGR03354">
    <property type="entry name" value="VI_FHA"/>
    <property type="match status" value="1"/>
</dbReference>
<evidence type="ECO:0000259" key="1">
    <source>
        <dbReference type="Pfam" id="PF00498"/>
    </source>
</evidence>
<feature type="domain" description="FHA" evidence="1">
    <location>
        <begin position="36"/>
        <end position="102"/>
    </location>
</feature>
<dbReference type="Proteomes" id="UP001430065">
    <property type="component" value="Unassembled WGS sequence"/>
</dbReference>
<comment type="caution">
    <text evidence="3">The sequence shown here is derived from an EMBL/GenBank/DDBJ whole genome shotgun (WGS) entry which is preliminary data.</text>
</comment>
<evidence type="ECO:0000259" key="2">
    <source>
        <dbReference type="Pfam" id="PF20232"/>
    </source>
</evidence>
<dbReference type="InterPro" id="IPR017735">
    <property type="entry name" value="T6SS_FHA"/>
</dbReference>
<feature type="domain" description="Type VI secretion system FHA" evidence="2">
    <location>
        <begin position="264"/>
        <end position="440"/>
    </location>
</feature>
<evidence type="ECO:0000313" key="3">
    <source>
        <dbReference type="EMBL" id="MBM7123319.1"/>
    </source>
</evidence>
<gene>
    <name evidence="3" type="primary">tagH</name>
    <name evidence="3" type="ORF">ISP20_19305</name>
</gene>
<dbReference type="CDD" id="cd00060">
    <property type="entry name" value="FHA"/>
    <property type="match status" value="1"/>
</dbReference>
<protein>
    <submittedName>
        <fullName evidence="3">Type VI secretion system-associated FHA domain protein TagH</fullName>
    </submittedName>
</protein>
<proteinExistence type="predicted"/>
<organism evidence="3 4">
    <name type="scientific">Dyella kyungheensis</name>
    <dbReference type="NCBI Taxonomy" id="1242174"/>
    <lineage>
        <taxon>Bacteria</taxon>
        <taxon>Pseudomonadati</taxon>
        <taxon>Pseudomonadota</taxon>
        <taxon>Gammaproteobacteria</taxon>
        <taxon>Lysobacterales</taxon>
        <taxon>Rhodanobacteraceae</taxon>
        <taxon>Dyella</taxon>
    </lineage>
</organism>
<dbReference type="InterPro" id="IPR000253">
    <property type="entry name" value="FHA_dom"/>
</dbReference>
<dbReference type="Pfam" id="PF20232">
    <property type="entry name" value="T6SS_FHA_C"/>
    <property type="match status" value="1"/>
</dbReference>
<dbReference type="InterPro" id="IPR046883">
    <property type="entry name" value="T6SS_FHA_C"/>
</dbReference>
<name>A0ABS2JXI1_9GAMM</name>
<keyword evidence="4" id="KW-1185">Reference proteome</keyword>
<reference evidence="3 4" key="1">
    <citation type="submission" date="2020-10" db="EMBL/GenBank/DDBJ databases">
        <title>Phylogeny of dyella-like bacteria.</title>
        <authorList>
            <person name="Fu J."/>
        </authorList>
    </citation>
    <scope>NUCLEOTIDE SEQUENCE [LARGE SCALE GENOMIC DNA]</scope>
    <source>
        <strain evidence="3 4">THG-B117</strain>
    </source>
</reference>
<dbReference type="SUPFAM" id="SSF49879">
    <property type="entry name" value="SMAD/FHA domain"/>
    <property type="match status" value="1"/>
</dbReference>
<sequence length="447" mass="49028">MNVPVVPRYITLVVSNPEALQYGSTPRHRFDREGGTIGCRGANWILLDRLDRIKPIHCEICQEGGHFCVVDRSGETHINGSHAPLGHRVGARVGEGDTLQIGPYRLTVHMHETDSITGDEMTHDVAELFQGDELAVAHADEGMAALANPWERSAGDTAAFQSLAVGPDRREELDPLVALDLADRENASPACDPLDTTHYGLVTATSQRDLGATRFEAVSGAPNTIPGERQMTNPSTEVAQAQRWLAGQQSAGGDPRQLLAPLLEGLQTSPGGLDSQAAYRLLLESGAALHAAIVGLTALYNASPRGDDRLALLNRTLQPIEDNPLRLGLSYQDTVQALFGSGRSVVHLSPKAAVEESLEQVRRHHGAVVQAIGASLEALLRSFAPDTLMQRFQRYRPHHSEEADDWAWQMYTHYFNELASSRQQGFEKLFWEIFEQTYDRALRAEAQ</sequence>
<dbReference type="InterPro" id="IPR008984">
    <property type="entry name" value="SMAD_FHA_dom_sf"/>
</dbReference>
<accession>A0ABS2JXI1</accession>
<dbReference type="RefSeq" id="WP_204637766.1">
    <property type="nucleotide sequence ID" value="NZ_JADIKC010000010.1"/>
</dbReference>
<dbReference type="EMBL" id="JADIKC010000010">
    <property type="protein sequence ID" value="MBM7123319.1"/>
    <property type="molecule type" value="Genomic_DNA"/>
</dbReference>
<dbReference type="Gene3D" id="2.60.200.20">
    <property type="match status" value="1"/>
</dbReference>
<dbReference type="Pfam" id="PF00498">
    <property type="entry name" value="FHA"/>
    <property type="match status" value="1"/>
</dbReference>
<evidence type="ECO:0000313" key="4">
    <source>
        <dbReference type="Proteomes" id="UP001430065"/>
    </source>
</evidence>